<dbReference type="SMART" id="SM00360">
    <property type="entry name" value="RRM"/>
    <property type="match status" value="1"/>
</dbReference>
<feature type="domain" description="RRM" evidence="8">
    <location>
        <begin position="241"/>
        <end position="325"/>
    </location>
</feature>
<evidence type="ECO:0000256" key="5">
    <source>
        <dbReference type="ARBA" id="ARBA00023242"/>
    </source>
</evidence>
<dbReference type="PROSITE" id="PS50102">
    <property type="entry name" value="RRM"/>
    <property type="match status" value="1"/>
</dbReference>
<evidence type="ECO:0000256" key="2">
    <source>
        <dbReference type="ARBA" id="ARBA00020364"/>
    </source>
</evidence>
<dbReference type="FunFam" id="3.30.70.330:FF:000207">
    <property type="entry name" value="RNA-binding region (RNP1, RRM)-containing 3"/>
    <property type="match status" value="1"/>
</dbReference>
<dbReference type="GO" id="GO:0008380">
    <property type="term" value="P:RNA splicing"/>
    <property type="evidence" value="ECO:0007669"/>
    <property type="project" value="UniProtKB-ARBA"/>
</dbReference>
<organism evidence="9 10">
    <name type="scientific">Ranatra chinensis</name>
    <dbReference type="NCBI Taxonomy" id="642074"/>
    <lineage>
        <taxon>Eukaryota</taxon>
        <taxon>Metazoa</taxon>
        <taxon>Ecdysozoa</taxon>
        <taxon>Arthropoda</taxon>
        <taxon>Hexapoda</taxon>
        <taxon>Insecta</taxon>
        <taxon>Pterygota</taxon>
        <taxon>Neoptera</taxon>
        <taxon>Paraneoptera</taxon>
        <taxon>Hemiptera</taxon>
        <taxon>Heteroptera</taxon>
        <taxon>Panheteroptera</taxon>
        <taxon>Nepomorpha</taxon>
        <taxon>Nepidae</taxon>
        <taxon>Ranatrinae</taxon>
        <taxon>Ranatra</taxon>
    </lineage>
</organism>
<dbReference type="InterPro" id="IPR012677">
    <property type="entry name" value="Nucleotide-bd_a/b_plait_sf"/>
</dbReference>
<keyword evidence="5" id="KW-0539">Nucleus</keyword>
<evidence type="ECO:0000313" key="9">
    <source>
        <dbReference type="EMBL" id="KAL1129266.1"/>
    </source>
</evidence>
<dbReference type="AlphaFoldDB" id="A0ABD0YD83"/>
<dbReference type="InterPro" id="IPR045164">
    <property type="entry name" value="RBM41/RNPC3"/>
</dbReference>
<dbReference type="Pfam" id="PF00076">
    <property type="entry name" value="RRM_1"/>
    <property type="match status" value="1"/>
</dbReference>
<evidence type="ECO:0000256" key="4">
    <source>
        <dbReference type="ARBA" id="ARBA00022884"/>
    </source>
</evidence>
<dbReference type="EMBL" id="JBFDAA010000009">
    <property type="protein sequence ID" value="KAL1129266.1"/>
    <property type="molecule type" value="Genomic_DNA"/>
</dbReference>
<feature type="non-terminal residue" evidence="9">
    <location>
        <position position="1"/>
    </location>
</feature>
<accession>A0ABD0YD83</accession>
<evidence type="ECO:0000256" key="3">
    <source>
        <dbReference type="ARBA" id="ARBA00022737"/>
    </source>
</evidence>
<feature type="region of interest" description="Disordered" evidence="7">
    <location>
        <begin position="80"/>
        <end position="135"/>
    </location>
</feature>
<proteinExistence type="predicted"/>
<feature type="compositionally biased region" description="Acidic residues" evidence="7">
    <location>
        <begin position="81"/>
        <end position="90"/>
    </location>
</feature>
<reference evidence="9 10" key="1">
    <citation type="submission" date="2024-07" db="EMBL/GenBank/DDBJ databases">
        <title>Chromosome-level genome assembly of the water stick insect Ranatra chinensis (Heteroptera: Nepidae).</title>
        <authorList>
            <person name="Liu X."/>
        </authorList>
    </citation>
    <scope>NUCLEOTIDE SEQUENCE [LARGE SCALE GENOMIC DNA]</scope>
    <source>
        <strain evidence="9">Cailab_2021Rc</strain>
        <tissue evidence="9">Muscle</tissue>
    </source>
</reference>
<feature type="compositionally biased region" description="Basic and acidic residues" evidence="7">
    <location>
        <begin position="183"/>
        <end position="197"/>
    </location>
</feature>
<keyword evidence="10" id="KW-1185">Reference proteome</keyword>
<dbReference type="Gene3D" id="3.30.70.330">
    <property type="match status" value="1"/>
</dbReference>
<feature type="region of interest" description="Disordered" evidence="7">
    <location>
        <begin position="183"/>
        <end position="206"/>
    </location>
</feature>
<dbReference type="PANTHER" id="PTHR16105:SF0">
    <property type="entry name" value="RNA-BINDING REGION-CONTAINING PROTEIN 3"/>
    <property type="match status" value="1"/>
</dbReference>
<evidence type="ECO:0000256" key="6">
    <source>
        <dbReference type="PROSITE-ProRule" id="PRU00176"/>
    </source>
</evidence>
<comment type="subcellular location">
    <subcellularLocation>
        <location evidence="1">Nucleus</location>
    </subcellularLocation>
</comment>
<protein>
    <recommendedName>
        <fullName evidence="2">RNA-binding region-containing protein 3</fullName>
    </recommendedName>
</protein>
<name>A0ABD0YD83_9HEMI</name>
<dbReference type="GO" id="GO:0005634">
    <property type="term" value="C:nucleus"/>
    <property type="evidence" value="ECO:0007669"/>
    <property type="project" value="UniProtKB-SubCell"/>
</dbReference>
<gene>
    <name evidence="9" type="ORF">AAG570_013795</name>
</gene>
<dbReference type="PANTHER" id="PTHR16105">
    <property type="entry name" value="RNA-BINDING REGION-CONTAINING PROTEIN 3"/>
    <property type="match status" value="1"/>
</dbReference>
<feature type="compositionally biased region" description="Basic residues" evidence="7">
    <location>
        <begin position="101"/>
        <end position="117"/>
    </location>
</feature>
<keyword evidence="4 6" id="KW-0694">RNA-binding</keyword>
<evidence type="ECO:0000256" key="1">
    <source>
        <dbReference type="ARBA" id="ARBA00004123"/>
    </source>
</evidence>
<dbReference type="GO" id="GO:0003723">
    <property type="term" value="F:RNA binding"/>
    <property type="evidence" value="ECO:0007669"/>
    <property type="project" value="UniProtKB-UniRule"/>
</dbReference>
<evidence type="ECO:0000313" key="10">
    <source>
        <dbReference type="Proteomes" id="UP001558652"/>
    </source>
</evidence>
<dbReference type="CDD" id="cd12239">
    <property type="entry name" value="RRM2_RBM40_like"/>
    <property type="match status" value="1"/>
</dbReference>
<dbReference type="InterPro" id="IPR035979">
    <property type="entry name" value="RBD_domain_sf"/>
</dbReference>
<dbReference type="InterPro" id="IPR000504">
    <property type="entry name" value="RRM_dom"/>
</dbReference>
<evidence type="ECO:0000256" key="7">
    <source>
        <dbReference type="SAM" id="MobiDB-lite"/>
    </source>
</evidence>
<sequence length="331" mass="37838">DVKEEVPAKRKYFEQFLQRLNSWTSVINFNQPPPVHLKYLYPPPSQTVLTNIVGTLAQVPKFYTQVLHLMNLESRPVVDYSSDESEMPSDGEEKHQEILPLKRHLPPSARNPKRPKFLKPVPPPPPKKSAEKLKSEDVFETGKDVVHPKRIEVRVTADLISLQEPSPSLTEVFKSGEGFEKIEPKTTQKEETVKPSEEDKEEGLTEESVITAEELAANRISQRDQHILPVFKNYQPGIPSCRLYIKNLAKNVVAKDLHHIYGKYFLKNEKEEQGTMFDIRLMQEGRMKGQAFITLQNVAQAELALKETNGYILKNKPMVVQFARSSKAKTE</sequence>
<evidence type="ECO:0000259" key="8">
    <source>
        <dbReference type="PROSITE" id="PS50102"/>
    </source>
</evidence>
<dbReference type="Proteomes" id="UP001558652">
    <property type="component" value="Unassembled WGS sequence"/>
</dbReference>
<dbReference type="SUPFAM" id="SSF54928">
    <property type="entry name" value="RNA-binding domain, RBD"/>
    <property type="match status" value="1"/>
</dbReference>
<keyword evidence="3" id="KW-0677">Repeat</keyword>
<comment type="caution">
    <text evidence="9">The sequence shown here is derived from an EMBL/GenBank/DDBJ whole genome shotgun (WGS) entry which is preliminary data.</text>
</comment>